<keyword evidence="1" id="KW-0418">Kinase</keyword>
<reference evidence="1" key="1">
    <citation type="submission" date="2023-07" db="EMBL/GenBank/DDBJ databases">
        <title>Black Yeasts Isolated from many extreme environments.</title>
        <authorList>
            <person name="Coleine C."/>
            <person name="Stajich J.E."/>
            <person name="Selbmann L."/>
        </authorList>
    </citation>
    <scope>NUCLEOTIDE SEQUENCE</scope>
    <source>
        <strain evidence="1">CCFEE 5714</strain>
    </source>
</reference>
<evidence type="ECO:0000313" key="2">
    <source>
        <dbReference type="Proteomes" id="UP001281147"/>
    </source>
</evidence>
<dbReference type="Proteomes" id="UP001281147">
    <property type="component" value="Unassembled WGS sequence"/>
</dbReference>
<accession>A0ACC3MXC3</accession>
<keyword evidence="2" id="KW-1185">Reference proteome</keyword>
<protein>
    <submittedName>
        <fullName evidence="1">NAD(+) kinase</fullName>
        <ecNumber evidence="1">2.7.1.23</ecNumber>
    </submittedName>
</protein>
<dbReference type="EMBL" id="JAUTXU010000128">
    <property type="protein sequence ID" value="KAK3705632.1"/>
    <property type="molecule type" value="Genomic_DNA"/>
</dbReference>
<evidence type="ECO:0000313" key="1">
    <source>
        <dbReference type="EMBL" id="KAK3705632.1"/>
    </source>
</evidence>
<comment type="caution">
    <text evidence="1">The sequence shown here is derived from an EMBL/GenBank/DDBJ whole genome shotgun (WGS) entry which is preliminary data.</text>
</comment>
<gene>
    <name evidence="1" type="primary">UTR1_1</name>
    <name evidence="1" type="ORF">LTR37_013240</name>
</gene>
<name>A0ACC3MXC3_9PEZI</name>
<organism evidence="1 2">
    <name type="scientific">Vermiconidia calcicola</name>
    <dbReference type="NCBI Taxonomy" id="1690605"/>
    <lineage>
        <taxon>Eukaryota</taxon>
        <taxon>Fungi</taxon>
        <taxon>Dikarya</taxon>
        <taxon>Ascomycota</taxon>
        <taxon>Pezizomycotina</taxon>
        <taxon>Dothideomycetes</taxon>
        <taxon>Dothideomycetidae</taxon>
        <taxon>Mycosphaerellales</taxon>
        <taxon>Extremaceae</taxon>
        <taxon>Vermiconidia</taxon>
    </lineage>
</organism>
<proteinExistence type="predicted"/>
<dbReference type="EC" id="2.7.1.23" evidence="1"/>
<sequence length="365" mass="40475">MATLREQLVQWHNEINRLTEVDKDLVTTRAHVTAEMDKTAVIVREIQKKFRDLEAHRAEIDRVREEVEAWKEQLFIEGPATFGQGPDSHSAQADTAMLDATASSSTAASSASISTNASQSGIGDPATAKIEGETHEVLNELVIDRGLSSYISTLDNASQNVYASDAFRKPLNKAFQHIVWNEDEYQELSCNFCEVNANYYKREFFFGVRGFMFHLSQNHGLSLGLAETLARVNKRTVSETDVQKMRAIPPPLPEEVGMSKRYTPRKRKKKRKIGDMTVEDGAIDGNGIAAYNYGFGVPSSKALEDACRQFPISSPDFLFVLPQAGPGASTGAMTLRHKGRKSYVDDDDDEPLPGGKIDEPKRSSL</sequence>
<keyword evidence="1" id="KW-0808">Transferase</keyword>